<dbReference type="RefSeq" id="WP_092369082.1">
    <property type="nucleotide sequence ID" value="NZ_FNBM01000006.1"/>
</dbReference>
<dbReference type="InterPro" id="IPR004313">
    <property type="entry name" value="ARD"/>
</dbReference>
<proteinExistence type="predicted"/>
<name>A0A1G7QHB8_9GAMM</name>
<dbReference type="AlphaFoldDB" id="A0A1G7QHB8"/>
<keyword evidence="1" id="KW-0223">Dioxygenase</keyword>
<protein>
    <submittedName>
        <fullName evidence="1">Acireductone dioxygenase apoprotein</fullName>
    </submittedName>
</protein>
<dbReference type="Proteomes" id="UP000243378">
    <property type="component" value="Unassembled WGS sequence"/>
</dbReference>
<organism evidence="1 2">
    <name type="scientific">Phytopseudomonas seleniipraecipitans</name>
    <dbReference type="NCBI Taxonomy" id="640205"/>
    <lineage>
        <taxon>Bacteria</taxon>
        <taxon>Pseudomonadati</taxon>
        <taxon>Pseudomonadota</taxon>
        <taxon>Gammaproteobacteria</taxon>
        <taxon>Pseudomonadales</taxon>
        <taxon>Pseudomonadaceae</taxon>
        <taxon>Phytopseudomonas</taxon>
    </lineage>
</organism>
<gene>
    <name evidence="1" type="ORF">SAMN05216381_2821</name>
</gene>
<sequence length="181" mass="19841">MSRLSVHHQTSPDIPNKVLGHAEDITSTLAAVGIDFRVLDIDVKLQPGVAQAEVLSAIAAPLQQLQSDHDLGHVEVTSIDQRRWPTEHDKPVGAPQEITVEGEQRYLFLSGQGMLSLHIDDYVFVLLAERNALVSVPAGTRHWFELGEFPYCTMVRLSTGNAAVGKPSGDDIAARFPRLQD</sequence>
<dbReference type="Gene3D" id="2.60.120.10">
    <property type="entry name" value="Jelly Rolls"/>
    <property type="match status" value="1"/>
</dbReference>
<reference evidence="1 2" key="1">
    <citation type="submission" date="2016-10" db="EMBL/GenBank/DDBJ databases">
        <authorList>
            <person name="de Groot N.N."/>
        </authorList>
    </citation>
    <scope>NUCLEOTIDE SEQUENCE [LARGE SCALE GENOMIC DNA]</scope>
    <source>
        <strain evidence="1 2">LMG 25475</strain>
    </source>
</reference>
<evidence type="ECO:0000313" key="2">
    <source>
        <dbReference type="Proteomes" id="UP000243378"/>
    </source>
</evidence>
<dbReference type="InterPro" id="IPR011051">
    <property type="entry name" value="RmlC_Cupin_sf"/>
</dbReference>
<dbReference type="GO" id="GO:0010309">
    <property type="term" value="F:acireductone dioxygenase [iron(II)-requiring] activity"/>
    <property type="evidence" value="ECO:0007669"/>
    <property type="project" value="InterPro"/>
</dbReference>
<dbReference type="STRING" id="640205.SAMN05216381_2821"/>
<dbReference type="OrthoDB" id="9795636at2"/>
<dbReference type="EMBL" id="FNBM01000006">
    <property type="protein sequence ID" value="SDF97902.1"/>
    <property type="molecule type" value="Genomic_DNA"/>
</dbReference>
<dbReference type="Pfam" id="PF03079">
    <property type="entry name" value="ARD"/>
    <property type="match status" value="1"/>
</dbReference>
<accession>A0A1G7QHB8</accession>
<dbReference type="InterPro" id="IPR014710">
    <property type="entry name" value="RmlC-like_jellyroll"/>
</dbReference>
<evidence type="ECO:0000313" key="1">
    <source>
        <dbReference type="EMBL" id="SDF97902.1"/>
    </source>
</evidence>
<keyword evidence="1" id="KW-0560">Oxidoreductase</keyword>
<dbReference type="SUPFAM" id="SSF51182">
    <property type="entry name" value="RmlC-like cupins"/>
    <property type="match status" value="1"/>
</dbReference>